<keyword evidence="11" id="KW-1015">Disulfide bond</keyword>
<keyword evidence="12" id="KW-0804">Transcription</keyword>
<evidence type="ECO:0000313" key="22">
    <source>
        <dbReference type="EMBL" id="KAF4387776.1"/>
    </source>
</evidence>
<evidence type="ECO:0000256" key="17">
    <source>
        <dbReference type="ARBA" id="ARBA00033417"/>
    </source>
</evidence>
<evidence type="ECO:0000256" key="3">
    <source>
        <dbReference type="ARBA" id="ARBA00008773"/>
    </source>
</evidence>
<dbReference type="Gene3D" id="3.30.890.10">
    <property type="entry name" value="Methyl-cpg-binding Protein 2, Chain A"/>
    <property type="match status" value="1"/>
</dbReference>
<evidence type="ECO:0000256" key="19">
    <source>
        <dbReference type="SAM" id="MobiDB-lite"/>
    </source>
</evidence>
<dbReference type="InterPro" id="IPR003245">
    <property type="entry name" value="Phytocyanin_dom"/>
</dbReference>
<keyword evidence="6" id="KW-0732">Signal</keyword>
<evidence type="ECO:0000256" key="7">
    <source>
        <dbReference type="ARBA" id="ARBA00022801"/>
    </source>
</evidence>
<comment type="catalytic activity">
    <reaction evidence="1">
        <text>Hydrolysis of (1-&gt;3)-beta-D-glucosidic linkages in (1-&gt;3)-beta-D-glucans.</text>
        <dbReference type="EC" id="3.2.1.39"/>
    </reaction>
</comment>
<dbReference type="Gene3D" id="2.60.40.420">
    <property type="entry name" value="Cupredoxins - blue copper proteins"/>
    <property type="match status" value="1"/>
</dbReference>
<evidence type="ECO:0000256" key="15">
    <source>
        <dbReference type="ARBA" id="ARBA00023295"/>
    </source>
</evidence>
<dbReference type="InterPro" id="IPR028871">
    <property type="entry name" value="BlueCu_1_BS"/>
</dbReference>
<evidence type="ECO:0000256" key="11">
    <source>
        <dbReference type="ARBA" id="ARBA00023157"/>
    </source>
</evidence>
<feature type="domain" description="MBD" evidence="20">
    <location>
        <begin position="26"/>
        <end position="96"/>
    </location>
</feature>
<dbReference type="GO" id="GO:0005634">
    <property type="term" value="C:nucleus"/>
    <property type="evidence" value="ECO:0007669"/>
    <property type="project" value="UniProtKB-SubCell"/>
</dbReference>
<dbReference type="Proteomes" id="UP000583929">
    <property type="component" value="Unassembled WGS sequence"/>
</dbReference>
<evidence type="ECO:0000256" key="9">
    <source>
        <dbReference type="ARBA" id="ARBA00023015"/>
    </source>
</evidence>
<dbReference type="AlphaFoldDB" id="A0A7J6GXU4"/>
<dbReference type="PANTHER" id="PTHR32227">
    <property type="entry name" value="GLUCAN ENDO-1,3-BETA-GLUCOSIDASE BG1-RELATED-RELATED"/>
    <property type="match status" value="1"/>
</dbReference>
<feature type="compositionally biased region" description="Basic and acidic residues" evidence="19">
    <location>
        <begin position="96"/>
        <end position="108"/>
    </location>
</feature>
<feature type="compositionally biased region" description="Basic and acidic residues" evidence="19">
    <location>
        <begin position="179"/>
        <end position="201"/>
    </location>
</feature>
<evidence type="ECO:0000256" key="14">
    <source>
        <dbReference type="ARBA" id="ARBA00023242"/>
    </source>
</evidence>
<organism evidence="22 23">
    <name type="scientific">Cannabis sativa</name>
    <name type="common">Hemp</name>
    <name type="synonym">Marijuana</name>
    <dbReference type="NCBI Taxonomy" id="3483"/>
    <lineage>
        <taxon>Eukaryota</taxon>
        <taxon>Viridiplantae</taxon>
        <taxon>Streptophyta</taxon>
        <taxon>Embryophyta</taxon>
        <taxon>Tracheophyta</taxon>
        <taxon>Spermatophyta</taxon>
        <taxon>Magnoliopsida</taxon>
        <taxon>eudicotyledons</taxon>
        <taxon>Gunneridae</taxon>
        <taxon>Pentapetalae</taxon>
        <taxon>rosids</taxon>
        <taxon>fabids</taxon>
        <taxon>Rosales</taxon>
        <taxon>Cannabaceae</taxon>
        <taxon>Cannabis</taxon>
    </lineage>
</organism>
<evidence type="ECO:0000256" key="18">
    <source>
        <dbReference type="RuleBase" id="RU004335"/>
    </source>
</evidence>
<dbReference type="PROSITE" id="PS50982">
    <property type="entry name" value="MBD"/>
    <property type="match status" value="1"/>
</dbReference>
<dbReference type="GO" id="GO:0005975">
    <property type="term" value="P:carbohydrate metabolic process"/>
    <property type="evidence" value="ECO:0007669"/>
    <property type="project" value="InterPro"/>
</dbReference>
<dbReference type="PROSITE" id="PS51485">
    <property type="entry name" value="PHYTOCYANIN"/>
    <property type="match status" value="1"/>
</dbReference>
<comment type="caution">
    <text evidence="22">The sequence shown here is derived from an EMBL/GenBank/DDBJ whole genome shotgun (WGS) entry which is preliminary data.</text>
</comment>
<feature type="domain" description="Phytocyanin" evidence="21">
    <location>
        <begin position="854"/>
        <end position="956"/>
    </location>
</feature>
<dbReference type="GO" id="GO:0046872">
    <property type="term" value="F:metal ion binding"/>
    <property type="evidence" value="ECO:0007669"/>
    <property type="project" value="UniProtKB-KW"/>
</dbReference>
<feature type="compositionally biased region" description="Gly residues" evidence="19">
    <location>
        <begin position="10"/>
        <end position="19"/>
    </location>
</feature>
<gene>
    <name evidence="22" type="ORF">G4B88_004103</name>
</gene>
<keyword evidence="14" id="KW-0539">Nucleus</keyword>
<keyword evidence="10" id="KW-0238">DNA-binding</keyword>
<accession>A0A7J6GXU4</accession>
<evidence type="ECO:0000256" key="5">
    <source>
        <dbReference type="ARBA" id="ARBA00022723"/>
    </source>
</evidence>
<evidence type="ECO:0000256" key="12">
    <source>
        <dbReference type="ARBA" id="ARBA00023163"/>
    </source>
</evidence>
<evidence type="ECO:0000259" key="21">
    <source>
        <dbReference type="PROSITE" id="PS51485"/>
    </source>
</evidence>
<dbReference type="Pfam" id="PF02298">
    <property type="entry name" value="Cu_bind_like"/>
    <property type="match status" value="1"/>
</dbReference>
<keyword evidence="7" id="KW-0378">Hydrolase</keyword>
<evidence type="ECO:0000259" key="20">
    <source>
        <dbReference type="PROSITE" id="PS50982"/>
    </source>
</evidence>
<dbReference type="Pfam" id="PF00332">
    <property type="entry name" value="Glyco_hydro_17"/>
    <property type="match status" value="1"/>
</dbReference>
<comment type="subcellular location">
    <subcellularLocation>
        <location evidence="2">Nucleus</location>
    </subcellularLocation>
</comment>
<name>A0A7J6GXU4_CANSA</name>
<evidence type="ECO:0000256" key="16">
    <source>
        <dbReference type="ARBA" id="ARBA00033335"/>
    </source>
</evidence>
<feature type="compositionally biased region" description="Basic and acidic residues" evidence="19">
    <location>
        <begin position="128"/>
        <end position="161"/>
    </location>
</feature>
<keyword evidence="23" id="KW-1185">Reference proteome</keyword>
<dbReference type="GO" id="GO:0003677">
    <property type="term" value="F:DNA binding"/>
    <property type="evidence" value="ECO:0007669"/>
    <property type="project" value="UniProtKB-KW"/>
</dbReference>
<evidence type="ECO:0000256" key="2">
    <source>
        <dbReference type="ARBA" id="ARBA00004123"/>
    </source>
</evidence>
<evidence type="ECO:0000256" key="1">
    <source>
        <dbReference type="ARBA" id="ARBA00000382"/>
    </source>
</evidence>
<dbReference type="FunFam" id="3.20.20.80:FF:000005">
    <property type="entry name" value="Glucan endo-1,3-beta-glucosidase 14"/>
    <property type="match status" value="1"/>
</dbReference>
<feature type="compositionally biased region" description="Polar residues" evidence="19">
    <location>
        <begin position="162"/>
        <end position="178"/>
    </location>
</feature>
<comment type="similarity">
    <text evidence="3 18">Belongs to the glycosyl hydrolase 17 family.</text>
</comment>
<reference evidence="22 23" key="1">
    <citation type="journal article" date="2020" name="bioRxiv">
        <title>Sequence and annotation of 42 cannabis genomes reveals extensive copy number variation in cannabinoid synthesis and pathogen resistance genes.</title>
        <authorList>
            <person name="Mckernan K.J."/>
            <person name="Helbert Y."/>
            <person name="Kane L.T."/>
            <person name="Ebling H."/>
            <person name="Zhang L."/>
            <person name="Liu B."/>
            <person name="Eaton Z."/>
            <person name="Mclaughlin S."/>
            <person name="Kingan S."/>
            <person name="Baybayan P."/>
            <person name="Concepcion G."/>
            <person name="Jordan M."/>
            <person name="Riva A."/>
            <person name="Barbazuk W."/>
            <person name="Harkins T."/>
        </authorList>
    </citation>
    <scope>NUCLEOTIDE SEQUENCE [LARGE SCALE GENOMIC DNA]</scope>
    <source>
        <strain evidence="23">cv. Jamaican Lion 4</strain>
        <tissue evidence="22">Leaf</tissue>
    </source>
</reference>
<protein>
    <recommendedName>
        <fullName evidence="4">glucan endo-1,3-beta-D-glucosidase</fullName>
        <ecNumber evidence="4">3.2.1.39</ecNumber>
    </recommendedName>
    <alternativeName>
        <fullName evidence="16">(1-&gt;3)-beta-glucan endohydrolase</fullName>
    </alternativeName>
    <alternativeName>
        <fullName evidence="17">Beta-1,3-endoglucanase</fullName>
    </alternativeName>
</protein>
<dbReference type="FunFam" id="2.60.40.420:FF:000034">
    <property type="entry name" value="Cupredoxin superfamily protein"/>
    <property type="match status" value="1"/>
</dbReference>
<keyword evidence="13" id="KW-0325">Glycoprotein</keyword>
<feature type="region of interest" description="Disordered" evidence="19">
    <location>
        <begin position="77"/>
        <end position="246"/>
    </location>
</feature>
<dbReference type="InterPro" id="IPR001739">
    <property type="entry name" value="Methyl_CpG_DNA-bd"/>
</dbReference>
<dbReference type="EC" id="3.2.1.39" evidence="4"/>
<evidence type="ECO:0000256" key="13">
    <source>
        <dbReference type="ARBA" id="ARBA00023180"/>
    </source>
</evidence>
<evidence type="ECO:0000256" key="10">
    <source>
        <dbReference type="ARBA" id="ARBA00023125"/>
    </source>
</evidence>
<dbReference type="InterPro" id="IPR017853">
    <property type="entry name" value="GH"/>
</dbReference>
<dbReference type="InterPro" id="IPR044965">
    <property type="entry name" value="Glyco_hydro_17_plant"/>
</dbReference>
<feature type="region of interest" description="Disordered" evidence="19">
    <location>
        <begin position="956"/>
        <end position="981"/>
    </location>
</feature>
<keyword evidence="5" id="KW-0479">Metal-binding</keyword>
<feature type="region of interest" description="Disordered" evidence="19">
    <location>
        <begin position="1"/>
        <end position="22"/>
    </location>
</feature>
<evidence type="ECO:0000313" key="23">
    <source>
        <dbReference type="Proteomes" id="UP000583929"/>
    </source>
</evidence>
<dbReference type="Pfam" id="PF01429">
    <property type="entry name" value="MBD"/>
    <property type="match status" value="1"/>
</dbReference>
<dbReference type="GO" id="GO:0009055">
    <property type="term" value="F:electron transfer activity"/>
    <property type="evidence" value="ECO:0007669"/>
    <property type="project" value="InterPro"/>
</dbReference>
<dbReference type="PROSITE" id="PS00196">
    <property type="entry name" value="COPPER_BLUE"/>
    <property type="match status" value="1"/>
</dbReference>
<dbReference type="EMBL" id="JAATIQ010000077">
    <property type="protein sequence ID" value="KAF4387776.1"/>
    <property type="molecule type" value="Genomic_DNA"/>
</dbReference>
<evidence type="ECO:0000256" key="6">
    <source>
        <dbReference type="ARBA" id="ARBA00022729"/>
    </source>
</evidence>
<dbReference type="CDD" id="cd01396">
    <property type="entry name" value="MeCP2_MBD"/>
    <property type="match status" value="1"/>
</dbReference>
<dbReference type="GO" id="GO:0042973">
    <property type="term" value="F:glucan endo-1,3-beta-D-glucosidase activity"/>
    <property type="evidence" value="ECO:0007669"/>
    <property type="project" value="UniProtKB-EC"/>
</dbReference>
<evidence type="ECO:0000256" key="8">
    <source>
        <dbReference type="ARBA" id="ARBA00023008"/>
    </source>
</evidence>
<dbReference type="SUPFAM" id="SSF54171">
    <property type="entry name" value="DNA-binding domain"/>
    <property type="match status" value="1"/>
</dbReference>
<dbReference type="Gene3D" id="3.20.20.80">
    <property type="entry name" value="Glycosidases"/>
    <property type="match status" value="1"/>
</dbReference>
<proteinExistence type="inferred from homology"/>
<dbReference type="SUPFAM" id="SSF49503">
    <property type="entry name" value="Cupredoxins"/>
    <property type="match status" value="1"/>
</dbReference>
<feature type="region of interest" description="Disordered" evidence="19">
    <location>
        <begin position="416"/>
        <end position="437"/>
    </location>
</feature>
<dbReference type="InterPro" id="IPR016177">
    <property type="entry name" value="DNA-bd_dom_sf"/>
</dbReference>
<keyword evidence="9" id="KW-0805">Transcription regulation</keyword>
<dbReference type="InterPro" id="IPR000490">
    <property type="entry name" value="Glyco_hydro_17"/>
</dbReference>
<dbReference type="InterPro" id="IPR008972">
    <property type="entry name" value="Cupredoxin"/>
</dbReference>
<dbReference type="SUPFAM" id="SSF51445">
    <property type="entry name" value="(Trans)glycosidases"/>
    <property type="match status" value="1"/>
</dbReference>
<keyword evidence="15" id="KW-0326">Glycosidase</keyword>
<feature type="compositionally biased region" description="Basic and acidic residues" evidence="19">
    <location>
        <begin position="222"/>
        <end position="244"/>
    </location>
</feature>
<keyword evidence="8" id="KW-0186">Copper</keyword>
<sequence length="1005" mass="108488">MWVRAEGGDEGQVGGGLGRSGMENKVDEVVSVELPAPPAWKKLFVPKKAGTPRKTEVIFIAPSGEEISTRKQLEQYLKSHPGNPPVSEFDWTTGETPRRSARISEKVKVTPPPPENEPPRKRRRSSISKKDKKEGEAAHEENEAQATEKTDTGADGGKDTTLENQVGNGSNVEENNSTKIDDAIMIEETKGESDTKDKESDEQVVAETAAEQLLGEAVATENGKESFPEVEAEKANENAQKETKTSTVTAVEVEKVNENVQIETETTTVTAAEVEKVNENVQIETETATVTAAEVAIVNENVQIDIETATVTAAEAEIVNENVQIETETTTITAAEVEIVNENVQIETETATVTAAEAEIVNENVQIETEIATVATAEAVKTNENVQKETDTATITTADTEKAYENVTAFVTAEANGGAEKEDPSGVAPPSQAETKGVDVEENITKADEGVVDHGKVDHMGRVDAPQQPPAPSPSLGYSFCSVCTLFTVIADVEVNAFTGTYGVNYGRIADNIPPPQSVVTLLKAAKIKNIRIYDANKDVLTAFKGSGIEIIVGLGNEFLKDISVAEDRAMMWIKENVQPYIPGTRIRGIAVGNEILGGSSLELGEVLLPAVKNVYSSLQKLNLHKSIEVSSPHSEAVFANSYPPSSCVFKEDVAQIMIPLLKFFQQIGTPFYINAYPFLAYKSDPEHIDINYALFKKSPGIFDAKTNLHYDNMFDAQLDAAYAALEKAGFPKMEVIVSETGWASKGDSDEAGANLKNARTYNLNLKKKLLKKKGTPYRPKTKVRAYIFALFNENLKPGPTSERNFGLFKADGSISYDIGFTGLAPSSATSSLLSFKGIGIQVFVEGMFAQSTTVHVVGDSMGWTVPQNPSEYSTWANPNKFFAGDILTFKFMNGRHDVVEVPKASYEGCSASNAIGNTFTTSPTNFSLTQGHHYYICTFGDHCQSGQKLAIQVLSSQEASHPPSPSNANVPSTPGSSSPPPPPSVLAAVFFNLMSIALTLCFSM</sequence>
<evidence type="ECO:0000256" key="4">
    <source>
        <dbReference type="ARBA" id="ARBA00012780"/>
    </source>
</evidence>